<evidence type="ECO:0000256" key="11">
    <source>
        <dbReference type="ARBA" id="ARBA00052690"/>
    </source>
</evidence>
<dbReference type="GO" id="GO:0005737">
    <property type="term" value="C:cytoplasm"/>
    <property type="evidence" value="ECO:0007669"/>
    <property type="project" value="UniProtKB-SubCell"/>
</dbReference>
<feature type="binding site" evidence="12">
    <location>
        <position position="60"/>
    </location>
    <ligand>
        <name>NADPH</name>
        <dbReference type="ChEBI" id="CHEBI:57783"/>
    </ligand>
</feature>
<dbReference type="Pfam" id="PF03807">
    <property type="entry name" value="F420_oxidored"/>
    <property type="match status" value="1"/>
</dbReference>
<dbReference type="SUPFAM" id="SSF51735">
    <property type="entry name" value="NAD(P)-binding Rossmann-fold domains"/>
    <property type="match status" value="1"/>
</dbReference>
<dbReference type="PANTHER" id="PTHR11645:SF0">
    <property type="entry name" value="PYRROLINE-5-CARBOXYLATE REDUCTASE 3"/>
    <property type="match status" value="1"/>
</dbReference>
<dbReference type="InterPro" id="IPR036291">
    <property type="entry name" value="NAD(P)-bd_dom_sf"/>
</dbReference>
<dbReference type="RefSeq" id="XP_014153808.1">
    <property type="nucleotide sequence ID" value="XM_014298333.1"/>
</dbReference>
<feature type="binding site" evidence="12">
    <location>
        <position position="39"/>
    </location>
    <ligand>
        <name>NADP(+)</name>
        <dbReference type="ChEBI" id="CHEBI:58349"/>
    </ligand>
</feature>
<dbReference type="InterPro" id="IPR029036">
    <property type="entry name" value="P5CR_dimer"/>
</dbReference>
<evidence type="ECO:0000259" key="13">
    <source>
        <dbReference type="Pfam" id="PF03807"/>
    </source>
</evidence>
<dbReference type="eggNOG" id="KOG3124">
    <property type="taxonomic scope" value="Eukaryota"/>
</dbReference>
<dbReference type="InterPro" id="IPR028939">
    <property type="entry name" value="P5C_Rdtase_cat_N"/>
</dbReference>
<sequence length="276" mass="28785">MDISQLQITFLGGGNMCEAMVRGFINNGGIDPKKITVSTPSKRTENTYKELKVNHVVGDNKSSVKGADIIIYCVKPYMVKPVSEEINSIVSEKGNPLVISVMAGVTIDTLSSVLNGYGRCARVMPNTPSLVGAGACGYALSPKCADTDGELVEKLLSSIGVVKKVAENLIDSVTGVSGSGPAYVYMFIEALGDAGVVNGLDRATSRALAAQTVFGAAKMVLENPDVHIAQLRNNVESPAGTTVSGTSTLEKEGLRACVIKAVTAATDKAKELGKSN</sequence>
<comment type="subcellular location">
    <subcellularLocation>
        <location evidence="1">Cytoplasm</location>
    </subcellularLocation>
</comment>
<dbReference type="AlphaFoldDB" id="A0A0L0FTK9"/>
<keyword evidence="7 12" id="KW-0521">NADP</keyword>
<accession>A0A0L0FTK9</accession>
<dbReference type="HAMAP" id="MF_01925">
    <property type="entry name" value="P5C_reductase"/>
    <property type="match status" value="1"/>
</dbReference>
<evidence type="ECO:0000256" key="2">
    <source>
        <dbReference type="ARBA" id="ARBA00005525"/>
    </source>
</evidence>
<dbReference type="InterPro" id="IPR000304">
    <property type="entry name" value="Pyrroline-COOH_reductase"/>
</dbReference>
<dbReference type="STRING" id="667725.A0A0L0FTK9"/>
<dbReference type="Gene3D" id="1.10.3730.10">
    <property type="entry name" value="ProC C-terminal domain-like"/>
    <property type="match status" value="1"/>
</dbReference>
<evidence type="ECO:0000256" key="5">
    <source>
        <dbReference type="ARBA" id="ARBA00022605"/>
    </source>
</evidence>
<proteinExistence type="inferred from homology"/>
<evidence type="ECO:0000256" key="3">
    <source>
        <dbReference type="ARBA" id="ARBA00021413"/>
    </source>
</evidence>
<keyword evidence="5" id="KW-0028">Amino-acid biosynthesis</keyword>
<dbReference type="NCBIfam" id="TIGR00112">
    <property type="entry name" value="proC"/>
    <property type="match status" value="1"/>
</dbReference>
<dbReference type="GeneID" id="25908229"/>
<comment type="pathway">
    <text evidence="9">Amino-acid biosynthesis.</text>
</comment>
<comment type="similarity">
    <text evidence="2">Belongs to the pyrroline-5-carboxylate reductase family.</text>
</comment>
<evidence type="ECO:0000256" key="7">
    <source>
        <dbReference type="ARBA" id="ARBA00022857"/>
    </source>
</evidence>
<dbReference type="GO" id="GO:0055129">
    <property type="term" value="P:L-proline biosynthetic process"/>
    <property type="evidence" value="ECO:0007669"/>
    <property type="project" value="TreeGrafter"/>
</dbReference>
<feature type="domain" description="Pyrroline-5-carboxylate reductase catalytic N-terminal" evidence="13">
    <location>
        <begin position="7"/>
        <end position="104"/>
    </location>
</feature>
<dbReference type="FunFam" id="3.40.50.720:FF:000190">
    <property type="entry name" value="Pyrroline-5-carboxylate reductase"/>
    <property type="match status" value="1"/>
</dbReference>
<evidence type="ECO:0000256" key="1">
    <source>
        <dbReference type="ARBA" id="ARBA00004496"/>
    </source>
</evidence>
<keyword evidence="6" id="KW-0641">Proline biosynthesis</keyword>
<evidence type="ECO:0000313" key="15">
    <source>
        <dbReference type="EMBL" id="KNC79906.1"/>
    </source>
</evidence>
<dbReference type="InterPro" id="IPR008927">
    <property type="entry name" value="6-PGluconate_DH-like_C_sf"/>
</dbReference>
<protein>
    <recommendedName>
        <fullName evidence="3">Pyrroline-5-carboxylate reductase</fullName>
    </recommendedName>
</protein>
<keyword evidence="8" id="KW-0560">Oxidoreductase</keyword>
<feature type="domain" description="Pyrroline-5-carboxylate reductase dimerisation" evidence="14">
    <location>
        <begin position="167"/>
        <end position="272"/>
    </location>
</feature>
<evidence type="ECO:0000313" key="16">
    <source>
        <dbReference type="Proteomes" id="UP000054560"/>
    </source>
</evidence>
<comment type="catalytic activity">
    <reaction evidence="10">
        <text>L-proline + NAD(+) = (S)-1-pyrroline-5-carboxylate + NADH + 2 H(+)</text>
        <dbReference type="Rhea" id="RHEA:14105"/>
        <dbReference type="ChEBI" id="CHEBI:15378"/>
        <dbReference type="ChEBI" id="CHEBI:17388"/>
        <dbReference type="ChEBI" id="CHEBI:57540"/>
        <dbReference type="ChEBI" id="CHEBI:57945"/>
        <dbReference type="ChEBI" id="CHEBI:60039"/>
        <dbReference type="EC" id="1.5.1.2"/>
    </reaction>
</comment>
<comment type="catalytic activity">
    <reaction evidence="11">
        <text>L-proline + NADP(+) = (S)-1-pyrroline-5-carboxylate + NADPH + 2 H(+)</text>
        <dbReference type="Rhea" id="RHEA:14109"/>
        <dbReference type="ChEBI" id="CHEBI:15378"/>
        <dbReference type="ChEBI" id="CHEBI:17388"/>
        <dbReference type="ChEBI" id="CHEBI:57783"/>
        <dbReference type="ChEBI" id="CHEBI:58349"/>
        <dbReference type="ChEBI" id="CHEBI:60039"/>
        <dbReference type="EC" id="1.5.1.2"/>
    </reaction>
</comment>
<evidence type="ECO:0000256" key="10">
    <source>
        <dbReference type="ARBA" id="ARBA00050547"/>
    </source>
</evidence>
<organism evidence="15 16">
    <name type="scientific">Sphaeroforma arctica JP610</name>
    <dbReference type="NCBI Taxonomy" id="667725"/>
    <lineage>
        <taxon>Eukaryota</taxon>
        <taxon>Ichthyosporea</taxon>
        <taxon>Ichthyophonida</taxon>
        <taxon>Sphaeroforma</taxon>
    </lineage>
</organism>
<dbReference type="SUPFAM" id="SSF48179">
    <property type="entry name" value="6-phosphogluconate dehydrogenase C-terminal domain-like"/>
    <property type="match status" value="1"/>
</dbReference>
<dbReference type="FunFam" id="1.10.3730.10:FF:000001">
    <property type="entry name" value="Pyrroline-5-carboxylate reductase"/>
    <property type="match status" value="1"/>
</dbReference>
<evidence type="ECO:0000256" key="6">
    <source>
        <dbReference type="ARBA" id="ARBA00022650"/>
    </source>
</evidence>
<dbReference type="Gene3D" id="3.40.50.720">
    <property type="entry name" value="NAD(P)-binding Rossmann-like Domain"/>
    <property type="match status" value="1"/>
</dbReference>
<reference evidence="15 16" key="1">
    <citation type="submission" date="2011-02" db="EMBL/GenBank/DDBJ databases">
        <title>The Genome Sequence of Sphaeroforma arctica JP610.</title>
        <authorList>
            <consortium name="The Broad Institute Genome Sequencing Platform"/>
            <person name="Russ C."/>
            <person name="Cuomo C."/>
            <person name="Young S.K."/>
            <person name="Zeng Q."/>
            <person name="Gargeya S."/>
            <person name="Alvarado L."/>
            <person name="Berlin A."/>
            <person name="Chapman S.B."/>
            <person name="Chen Z."/>
            <person name="Freedman E."/>
            <person name="Gellesch M."/>
            <person name="Goldberg J."/>
            <person name="Griggs A."/>
            <person name="Gujja S."/>
            <person name="Heilman E."/>
            <person name="Heiman D."/>
            <person name="Howarth C."/>
            <person name="Mehta T."/>
            <person name="Neiman D."/>
            <person name="Pearson M."/>
            <person name="Roberts A."/>
            <person name="Saif S."/>
            <person name="Shea T."/>
            <person name="Shenoy N."/>
            <person name="Sisk P."/>
            <person name="Stolte C."/>
            <person name="Sykes S."/>
            <person name="White J."/>
            <person name="Yandava C."/>
            <person name="Burger G."/>
            <person name="Gray M.W."/>
            <person name="Holland P.W.H."/>
            <person name="King N."/>
            <person name="Lang F.B.F."/>
            <person name="Roger A.J."/>
            <person name="Ruiz-Trillo I."/>
            <person name="Haas B."/>
            <person name="Nusbaum C."/>
            <person name="Birren B."/>
        </authorList>
    </citation>
    <scope>NUCLEOTIDE SEQUENCE [LARGE SCALE GENOMIC DNA]</scope>
    <source>
        <strain evidence="15 16">JP610</strain>
    </source>
</reference>
<evidence type="ECO:0000256" key="8">
    <source>
        <dbReference type="ARBA" id="ARBA00023002"/>
    </source>
</evidence>
<dbReference type="GO" id="GO:0004735">
    <property type="term" value="F:pyrroline-5-carboxylate reductase activity"/>
    <property type="evidence" value="ECO:0007669"/>
    <property type="project" value="UniProtKB-EC"/>
</dbReference>
<dbReference type="EMBL" id="KQ242227">
    <property type="protein sequence ID" value="KNC79906.1"/>
    <property type="molecule type" value="Genomic_DNA"/>
</dbReference>
<dbReference type="Proteomes" id="UP000054560">
    <property type="component" value="Unassembled WGS sequence"/>
</dbReference>
<dbReference type="PIRSF" id="PIRSF000193">
    <property type="entry name" value="Pyrrol-5-carb_rd"/>
    <property type="match status" value="1"/>
</dbReference>
<evidence type="ECO:0000259" key="14">
    <source>
        <dbReference type="Pfam" id="PF14748"/>
    </source>
</evidence>
<dbReference type="PANTHER" id="PTHR11645">
    <property type="entry name" value="PYRROLINE-5-CARBOXYLATE REDUCTASE"/>
    <property type="match status" value="1"/>
</dbReference>
<evidence type="ECO:0000256" key="9">
    <source>
        <dbReference type="ARBA" id="ARBA00029440"/>
    </source>
</evidence>
<keyword evidence="4" id="KW-0963">Cytoplasm</keyword>
<gene>
    <name evidence="15" type="ORF">SARC_07725</name>
</gene>
<evidence type="ECO:0000256" key="4">
    <source>
        <dbReference type="ARBA" id="ARBA00022490"/>
    </source>
</evidence>
<keyword evidence="16" id="KW-1185">Reference proteome</keyword>
<dbReference type="Pfam" id="PF14748">
    <property type="entry name" value="P5CR_dimer"/>
    <property type="match status" value="1"/>
</dbReference>
<dbReference type="OrthoDB" id="10263291at2759"/>
<name>A0A0L0FTK9_9EUKA</name>
<evidence type="ECO:0000256" key="12">
    <source>
        <dbReference type="PIRSR" id="PIRSR000193-1"/>
    </source>
</evidence>
<feature type="binding site" evidence="12">
    <location>
        <begin position="11"/>
        <end position="16"/>
    </location>
    <ligand>
        <name>NADP(+)</name>
        <dbReference type="ChEBI" id="CHEBI:58349"/>
    </ligand>
</feature>